<evidence type="ECO:0000256" key="1">
    <source>
        <dbReference type="SAM" id="MobiDB-lite"/>
    </source>
</evidence>
<gene>
    <name evidence="2" type="ORF">PVAP13_5NG141562</name>
</gene>
<sequence length="103" mass="11728">MAPGTAHRWCRATRRGRRVWAEPPLEVGERKGGGGIGRSRAEGERKEAGKIFQCTTEEQKQRKAKKVRKKPSRRIRSEKSLLTESVGSDMRHRMADRTDDIKG</sequence>
<accession>A0A8T0RPH0</accession>
<feature type="region of interest" description="Disordered" evidence="1">
    <location>
        <begin position="23"/>
        <end position="103"/>
    </location>
</feature>
<name>A0A8T0RPH0_PANVG</name>
<feature type="compositionally biased region" description="Basic residues" evidence="1">
    <location>
        <begin position="62"/>
        <end position="74"/>
    </location>
</feature>
<dbReference type="Proteomes" id="UP000823388">
    <property type="component" value="Chromosome 5N"/>
</dbReference>
<evidence type="ECO:0000313" key="3">
    <source>
        <dbReference type="Proteomes" id="UP000823388"/>
    </source>
</evidence>
<comment type="caution">
    <text evidence="2">The sequence shown here is derived from an EMBL/GenBank/DDBJ whole genome shotgun (WGS) entry which is preliminary data.</text>
</comment>
<dbReference type="AlphaFoldDB" id="A0A8T0RPH0"/>
<organism evidence="2 3">
    <name type="scientific">Panicum virgatum</name>
    <name type="common">Blackwell switchgrass</name>
    <dbReference type="NCBI Taxonomy" id="38727"/>
    <lineage>
        <taxon>Eukaryota</taxon>
        <taxon>Viridiplantae</taxon>
        <taxon>Streptophyta</taxon>
        <taxon>Embryophyta</taxon>
        <taxon>Tracheophyta</taxon>
        <taxon>Spermatophyta</taxon>
        <taxon>Magnoliopsida</taxon>
        <taxon>Liliopsida</taxon>
        <taxon>Poales</taxon>
        <taxon>Poaceae</taxon>
        <taxon>PACMAD clade</taxon>
        <taxon>Panicoideae</taxon>
        <taxon>Panicodae</taxon>
        <taxon>Paniceae</taxon>
        <taxon>Panicinae</taxon>
        <taxon>Panicum</taxon>
        <taxon>Panicum sect. Hiantes</taxon>
    </lineage>
</organism>
<reference evidence="2" key="1">
    <citation type="submission" date="2020-05" db="EMBL/GenBank/DDBJ databases">
        <title>WGS assembly of Panicum virgatum.</title>
        <authorList>
            <person name="Lovell J.T."/>
            <person name="Jenkins J."/>
            <person name="Shu S."/>
            <person name="Juenger T.E."/>
            <person name="Schmutz J."/>
        </authorList>
    </citation>
    <scope>NUCLEOTIDE SEQUENCE</scope>
    <source>
        <strain evidence="2">AP13</strain>
    </source>
</reference>
<feature type="compositionally biased region" description="Basic and acidic residues" evidence="1">
    <location>
        <begin position="89"/>
        <end position="103"/>
    </location>
</feature>
<dbReference type="EMBL" id="CM029046">
    <property type="protein sequence ID" value="KAG2587887.1"/>
    <property type="molecule type" value="Genomic_DNA"/>
</dbReference>
<feature type="compositionally biased region" description="Basic and acidic residues" evidence="1">
    <location>
        <begin position="39"/>
        <end position="49"/>
    </location>
</feature>
<proteinExistence type="predicted"/>
<protein>
    <submittedName>
        <fullName evidence="2">Uncharacterized protein</fullName>
    </submittedName>
</protein>
<evidence type="ECO:0000313" key="2">
    <source>
        <dbReference type="EMBL" id="KAG2587887.1"/>
    </source>
</evidence>
<keyword evidence="3" id="KW-1185">Reference proteome</keyword>